<dbReference type="SUPFAM" id="SSF52172">
    <property type="entry name" value="CheY-like"/>
    <property type="match status" value="1"/>
</dbReference>
<dbReference type="InterPro" id="IPR036388">
    <property type="entry name" value="WH-like_DNA-bd_sf"/>
</dbReference>
<gene>
    <name evidence="9" type="ORF">GYN08_19600</name>
</gene>
<name>A0ABX0FAU1_9BACL</name>
<dbReference type="SMART" id="SM00421">
    <property type="entry name" value="HTH_LUXR"/>
    <property type="match status" value="1"/>
</dbReference>
<keyword evidence="1 6" id="KW-0597">Phosphoprotein</keyword>
<feature type="modified residue" description="4-aspartylphosphate" evidence="6">
    <location>
        <position position="51"/>
    </location>
</feature>
<dbReference type="Pfam" id="PF00072">
    <property type="entry name" value="Response_reg"/>
    <property type="match status" value="1"/>
</dbReference>
<dbReference type="PROSITE" id="PS50043">
    <property type="entry name" value="HTH_LUXR_2"/>
    <property type="match status" value="1"/>
</dbReference>
<dbReference type="EMBL" id="JAAFGS010000008">
    <property type="protein sequence ID" value="NGZ77500.1"/>
    <property type="molecule type" value="Genomic_DNA"/>
</dbReference>
<evidence type="ECO:0000256" key="5">
    <source>
        <dbReference type="ARBA" id="ARBA00023163"/>
    </source>
</evidence>
<dbReference type="InterPro" id="IPR001789">
    <property type="entry name" value="Sig_transdc_resp-reg_receiver"/>
</dbReference>
<dbReference type="RefSeq" id="WP_166277959.1">
    <property type="nucleotide sequence ID" value="NZ_JAAFGS010000008.1"/>
</dbReference>
<dbReference type="CDD" id="cd17535">
    <property type="entry name" value="REC_NarL-like"/>
    <property type="match status" value="1"/>
</dbReference>
<dbReference type="Proteomes" id="UP000800303">
    <property type="component" value="Unassembled WGS sequence"/>
</dbReference>
<dbReference type="InterPro" id="IPR016032">
    <property type="entry name" value="Sig_transdc_resp-reg_C-effctor"/>
</dbReference>
<keyword evidence="2" id="KW-0902">Two-component regulatory system</keyword>
<evidence type="ECO:0000256" key="3">
    <source>
        <dbReference type="ARBA" id="ARBA00023015"/>
    </source>
</evidence>
<dbReference type="PANTHER" id="PTHR45566">
    <property type="entry name" value="HTH-TYPE TRANSCRIPTIONAL REGULATOR YHJB-RELATED"/>
    <property type="match status" value="1"/>
</dbReference>
<dbReference type="Gene3D" id="3.40.50.2300">
    <property type="match status" value="1"/>
</dbReference>
<dbReference type="Pfam" id="PF00196">
    <property type="entry name" value="GerE"/>
    <property type="match status" value="1"/>
</dbReference>
<evidence type="ECO:0000259" key="8">
    <source>
        <dbReference type="PROSITE" id="PS50110"/>
    </source>
</evidence>
<keyword evidence="3" id="KW-0805">Transcription regulation</keyword>
<feature type="domain" description="HTH luxR-type" evidence="7">
    <location>
        <begin position="127"/>
        <end position="192"/>
    </location>
</feature>
<dbReference type="PANTHER" id="PTHR45566:SF1">
    <property type="entry name" value="HTH-TYPE TRANSCRIPTIONAL REGULATOR YHJB-RELATED"/>
    <property type="match status" value="1"/>
</dbReference>
<evidence type="ECO:0000259" key="7">
    <source>
        <dbReference type="PROSITE" id="PS50043"/>
    </source>
</evidence>
<sequence>MHIILVDDHKLFAKSLEISLKGRVGRFEVLTSPEGLKERLGQERPDVLMLDIHMGAHNGLEVAQRLLEDHPDQKIVFLSGYDLLEYHNRAIQIGAKGFINKNISIHDLIDQVERVHRGGMIFPRSASDSEVFPLTAREKEVLQLMAEGLRQQDVADRLNISRRTVNNHIQAINEKFQVNSTVSAIVKGIELGIVSLNFRT</sequence>
<keyword evidence="10" id="KW-1185">Reference proteome</keyword>
<dbReference type="PROSITE" id="PS50110">
    <property type="entry name" value="RESPONSE_REGULATORY"/>
    <property type="match status" value="1"/>
</dbReference>
<evidence type="ECO:0000313" key="10">
    <source>
        <dbReference type="Proteomes" id="UP000800303"/>
    </source>
</evidence>
<proteinExistence type="predicted"/>
<protein>
    <submittedName>
        <fullName evidence="9">Response regulator transcription factor</fullName>
    </submittedName>
</protein>
<dbReference type="InterPro" id="IPR011006">
    <property type="entry name" value="CheY-like_superfamily"/>
</dbReference>
<organism evidence="9 10">
    <name type="scientific">Saccharibacillus alkalitolerans</name>
    <dbReference type="NCBI Taxonomy" id="2705290"/>
    <lineage>
        <taxon>Bacteria</taxon>
        <taxon>Bacillati</taxon>
        <taxon>Bacillota</taxon>
        <taxon>Bacilli</taxon>
        <taxon>Bacillales</taxon>
        <taxon>Paenibacillaceae</taxon>
        <taxon>Saccharibacillus</taxon>
    </lineage>
</organism>
<dbReference type="CDD" id="cd06170">
    <property type="entry name" value="LuxR_C_like"/>
    <property type="match status" value="1"/>
</dbReference>
<dbReference type="InterPro" id="IPR051015">
    <property type="entry name" value="EvgA-like"/>
</dbReference>
<evidence type="ECO:0000256" key="1">
    <source>
        <dbReference type="ARBA" id="ARBA00022553"/>
    </source>
</evidence>
<dbReference type="PRINTS" id="PR00038">
    <property type="entry name" value="HTHLUXR"/>
</dbReference>
<evidence type="ECO:0000313" key="9">
    <source>
        <dbReference type="EMBL" id="NGZ77500.1"/>
    </source>
</evidence>
<evidence type="ECO:0000256" key="2">
    <source>
        <dbReference type="ARBA" id="ARBA00023012"/>
    </source>
</evidence>
<dbReference type="InterPro" id="IPR000792">
    <property type="entry name" value="Tscrpt_reg_LuxR_C"/>
</dbReference>
<dbReference type="SUPFAM" id="SSF46894">
    <property type="entry name" value="C-terminal effector domain of the bipartite response regulators"/>
    <property type="match status" value="1"/>
</dbReference>
<keyword evidence="4" id="KW-0238">DNA-binding</keyword>
<dbReference type="Gene3D" id="1.10.10.10">
    <property type="entry name" value="Winged helix-like DNA-binding domain superfamily/Winged helix DNA-binding domain"/>
    <property type="match status" value="1"/>
</dbReference>
<comment type="caution">
    <text evidence="9">The sequence shown here is derived from an EMBL/GenBank/DDBJ whole genome shotgun (WGS) entry which is preliminary data.</text>
</comment>
<feature type="domain" description="Response regulatory" evidence="8">
    <location>
        <begin position="2"/>
        <end position="116"/>
    </location>
</feature>
<evidence type="ECO:0000256" key="6">
    <source>
        <dbReference type="PROSITE-ProRule" id="PRU00169"/>
    </source>
</evidence>
<reference evidence="9 10" key="1">
    <citation type="submission" date="2020-01" db="EMBL/GenBank/DDBJ databases">
        <title>Polyphasic characterisation and genomic insights into a novel alkali tolerant bacterium VR-M41.</title>
        <authorList>
            <person name="Vemuluri V.R."/>
        </authorList>
    </citation>
    <scope>NUCLEOTIDE SEQUENCE [LARGE SCALE GENOMIC DNA]</scope>
    <source>
        <strain evidence="9 10">VR-M41</strain>
    </source>
</reference>
<dbReference type="InterPro" id="IPR058245">
    <property type="entry name" value="NreC/VraR/RcsB-like_REC"/>
</dbReference>
<accession>A0ABX0FAU1</accession>
<evidence type="ECO:0000256" key="4">
    <source>
        <dbReference type="ARBA" id="ARBA00023125"/>
    </source>
</evidence>
<keyword evidence="5" id="KW-0804">Transcription</keyword>
<dbReference type="SMART" id="SM00448">
    <property type="entry name" value="REC"/>
    <property type="match status" value="1"/>
</dbReference>